<gene>
    <name evidence="3" type="ORF">P167DRAFT_541477</name>
</gene>
<feature type="transmembrane region" description="Helical" evidence="2">
    <location>
        <begin position="548"/>
        <end position="574"/>
    </location>
</feature>
<protein>
    <submittedName>
        <fullName evidence="3">Uncharacterized protein</fullName>
    </submittedName>
</protein>
<feature type="region of interest" description="Disordered" evidence="1">
    <location>
        <begin position="326"/>
        <end position="361"/>
    </location>
</feature>
<feature type="compositionally biased region" description="Polar residues" evidence="1">
    <location>
        <begin position="273"/>
        <end position="286"/>
    </location>
</feature>
<keyword evidence="2" id="KW-1133">Transmembrane helix</keyword>
<feature type="transmembrane region" description="Helical" evidence="2">
    <location>
        <begin position="7"/>
        <end position="27"/>
    </location>
</feature>
<evidence type="ECO:0000256" key="1">
    <source>
        <dbReference type="SAM" id="MobiDB-lite"/>
    </source>
</evidence>
<evidence type="ECO:0000313" key="4">
    <source>
        <dbReference type="Proteomes" id="UP000277580"/>
    </source>
</evidence>
<feature type="compositionally biased region" description="Basic and acidic residues" evidence="1">
    <location>
        <begin position="255"/>
        <end position="270"/>
    </location>
</feature>
<keyword evidence="2" id="KW-0472">Membrane</keyword>
<reference evidence="3 4" key="1">
    <citation type="journal article" date="2018" name="Nat. Ecol. Evol.">
        <title>Pezizomycetes genomes reveal the molecular basis of ectomycorrhizal truffle lifestyle.</title>
        <authorList>
            <person name="Murat C."/>
            <person name="Payen T."/>
            <person name="Noel B."/>
            <person name="Kuo A."/>
            <person name="Morin E."/>
            <person name="Chen J."/>
            <person name="Kohler A."/>
            <person name="Krizsan K."/>
            <person name="Balestrini R."/>
            <person name="Da Silva C."/>
            <person name="Montanini B."/>
            <person name="Hainaut M."/>
            <person name="Levati E."/>
            <person name="Barry K.W."/>
            <person name="Belfiori B."/>
            <person name="Cichocki N."/>
            <person name="Clum A."/>
            <person name="Dockter R.B."/>
            <person name="Fauchery L."/>
            <person name="Guy J."/>
            <person name="Iotti M."/>
            <person name="Le Tacon F."/>
            <person name="Lindquist E.A."/>
            <person name="Lipzen A."/>
            <person name="Malagnac F."/>
            <person name="Mello A."/>
            <person name="Molinier V."/>
            <person name="Miyauchi S."/>
            <person name="Poulain J."/>
            <person name="Riccioni C."/>
            <person name="Rubini A."/>
            <person name="Sitrit Y."/>
            <person name="Splivallo R."/>
            <person name="Traeger S."/>
            <person name="Wang M."/>
            <person name="Zifcakova L."/>
            <person name="Wipf D."/>
            <person name="Zambonelli A."/>
            <person name="Paolocci F."/>
            <person name="Nowrousian M."/>
            <person name="Ottonello S."/>
            <person name="Baldrian P."/>
            <person name="Spatafora J.W."/>
            <person name="Henrissat B."/>
            <person name="Nagy L.G."/>
            <person name="Aury J.M."/>
            <person name="Wincker P."/>
            <person name="Grigoriev I.V."/>
            <person name="Bonfante P."/>
            <person name="Martin F.M."/>
        </authorList>
    </citation>
    <scope>NUCLEOTIDE SEQUENCE [LARGE SCALE GENOMIC DNA]</scope>
    <source>
        <strain evidence="3 4">CCBAS932</strain>
    </source>
</reference>
<evidence type="ECO:0000313" key="3">
    <source>
        <dbReference type="EMBL" id="RPB17437.1"/>
    </source>
</evidence>
<organism evidence="3 4">
    <name type="scientific">Morchella conica CCBAS932</name>
    <dbReference type="NCBI Taxonomy" id="1392247"/>
    <lineage>
        <taxon>Eukaryota</taxon>
        <taxon>Fungi</taxon>
        <taxon>Dikarya</taxon>
        <taxon>Ascomycota</taxon>
        <taxon>Pezizomycotina</taxon>
        <taxon>Pezizomycetes</taxon>
        <taxon>Pezizales</taxon>
        <taxon>Morchellaceae</taxon>
        <taxon>Morchella</taxon>
    </lineage>
</organism>
<keyword evidence="2" id="KW-0812">Transmembrane</keyword>
<name>A0A3N4L3I6_9PEZI</name>
<keyword evidence="4" id="KW-1185">Reference proteome</keyword>
<evidence type="ECO:0000256" key="2">
    <source>
        <dbReference type="SAM" id="Phobius"/>
    </source>
</evidence>
<dbReference type="InParanoid" id="A0A3N4L3I6"/>
<feature type="region of interest" description="Disordered" evidence="1">
    <location>
        <begin position="427"/>
        <end position="457"/>
    </location>
</feature>
<sequence>MKPSTHRYILAPTLIGIHAILLLPLIFPPKVLRPPHFPDASGDPWPAYGTTPQQQRFRRLHLRYSVPFGFAGIAGVWISKQLAGNIPLPKDPRRKLLAMWLESSVLFGIGVLEEIWRYGLVRLLVGYMGGHGGYRGSTVMSRDEGDFEGDFEGPPTLWEGLYVMAWVWSIFECLYSWYGVRPNPHDCGKHHTQSSPISASKRIQAHFRRNSEGLTHASHYQRPPLGKRTISDSIMGGASDETRAVFNPFGRKKRDTTAVKPREIEDRSIHCVDNNTTAAESESSRTAYDESIRPTNSSLLVKGKNTMDGDLETGLLSRLREIRREQAEEQADSDNGYGDDEESVSSGSEDNDSARSSIDSARFESVTPLLSSSLPYDPSQQHPHHESQALLQNQRQQITYNTMATANSLPLEPTDDNNEDEVVTVHDCDNHNSSNENRFSDHGRDSTPKTQRSPIDRVYPSYPPYSAACNHAHFSATTSAPGPSAGYGTAAVINRSVPPKRKSINNPPKEPRCSSKTVYGANVNTLPLHLPVLWRTAALLRHISHALIYAWAPALVFNGHFQWASFLVLFLLAVKKGWSTMEWFGGGASRFVHQLLIPKRNI</sequence>
<dbReference type="AlphaFoldDB" id="A0A3N4L3I6"/>
<feature type="compositionally biased region" description="Basic and acidic residues" evidence="1">
    <location>
        <begin position="438"/>
        <end position="447"/>
    </location>
</feature>
<dbReference type="Proteomes" id="UP000277580">
    <property type="component" value="Unassembled WGS sequence"/>
</dbReference>
<accession>A0A3N4L3I6</accession>
<feature type="region of interest" description="Disordered" evidence="1">
    <location>
        <begin position="253"/>
        <end position="291"/>
    </location>
</feature>
<proteinExistence type="predicted"/>
<dbReference type="EMBL" id="ML119106">
    <property type="protein sequence ID" value="RPB17437.1"/>
    <property type="molecule type" value="Genomic_DNA"/>
</dbReference>
<dbReference type="OrthoDB" id="5396453at2759"/>
<feature type="compositionally biased region" description="Acidic residues" evidence="1">
    <location>
        <begin position="328"/>
        <end position="343"/>
    </location>
</feature>